<gene>
    <name evidence="1" type="ORF">BZG36_05139</name>
</gene>
<sequence length="253" mass="28942">MASVNLNLPEELKVVSLVDWTHDQVVYFLNTNKEVLHLEPDTLQLMASVPKLKGPQAAYLKVEDWRNLGIGLLDAPSLFDAFEKVREIQRERLSLHVLDPKRICRIKKKRGYTPRLGGEGGTLEIGSPRRNAVWEGIDLSDTMNIKRHATVQRLLANVDEEGFFLVRSPPMTGKTSLAQLVERAAIVLTFRQSRPRRIIRMSLLRMGKAKMVWNFEEEFAKLMGGTTWLDFVNECRTAKTLLVIDELQASLWF</sequence>
<name>A0A261XVR6_9FUNG</name>
<accession>A0A261XVR6</accession>
<dbReference type="EMBL" id="MVBO01000149">
    <property type="protein sequence ID" value="OZJ02475.1"/>
    <property type="molecule type" value="Genomic_DNA"/>
</dbReference>
<proteinExistence type="predicted"/>
<dbReference type="OrthoDB" id="2415221at2759"/>
<evidence type="ECO:0000313" key="1">
    <source>
        <dbReference type="EMBL" id="OZJ02475.1"/>
    </source>
</evidence>
<reference evidence="1 2" key="1">
    <citation type="journal article" date="2017" name="Mycologia">
        <title>Bifiguratus adelaidae, gen. et sp. nov., a new member of Mucoromycotina in endophytic and soil-dwelling habitats.</title>
        <authorList>
            <person name="Torres-Cruz T.J."/>
            <person name="Billingsley Tobias T.L."/>
            <person name="Almatruk M."/>
            <person name="Hesse C."/>
            <person name="Kuske C.R."/>
            <person name="Desiro A."/>
            <person name="Benucci G.M."/>
            <person name="Bonito G."/>
            <person name="Stajich J.E."/>
            <person name="Dunlap C."/>
            <person name="Arnold A.E."/>
            <person name="Porras-Alfaro A."/>
        </authorList>
    </citation>
    <scope>NUCLEOTIDE SEQUENCE [LARGE SCALE GENOMIC DNA]</scope>
    <source>
        <strain evidence="1 2">AZ0501</strain>
    </source>
</reference>
<keyword evidence="2" id="KW-1185">Reference proteome</keyword>
<evidence type="ECO:0000313" key="2">
    <source>
        <dbReference type="Proteomes" id="UP000242875"/>
    </source>
</evidence>
<comment type="caution">
    <text evidence="1">The sequence shown here is derived from an EMBL/GenBank/DDBJ whole genome shotgun (WGS) entry which is preliminary data.</text>
</comment>
<dbReference type="Proteomes" id="UP000242875">
    <property type="component" value="Unassembled WGS sequence"/>
</dbReference>
<dbReference type="AlphaFoldDB" id="A0A261XVR6"/>
<organism evidence="1 2">
    <name type="scientific">Bifiguratus adelaidae</name>
    <dbReference type="NCBI Taxonomy" id="1938954"/>
    <lineage>
        <taxon>Eukaryota</taxon>
        <taxon>Fungi</taxon>
        <taxon>Fungi incertae sedis</taxon>
        <taxon>Mucoromycota</taxon>
        <taxon>Mucoromycotina</taxon>
        <taxon>Endogonomycetes</taxon>
        <taxon>Endogonales</taxon>
        <taxon>Endogonales incertae sedis</taxon>
        <taxon>Bifiguratus</taxon>
    </lineage>
</organism>
<protein>
    <submittedName>
        <fullName evidence="1">Uncharacterized protein</fullName>
    </submittedName>
</protein>